<dbReference type="InterPro" id="IPR011712">
    <property type="entry name" value="Sig_transdc_His_kin_sub3_dim/P"/>
</dbReference>
<dbReference type="InterPro" id="IPR036890">
    <property type="entry name" value="HATPase_C_sf"/>
</dbReference>
<feature type="transmembrane region" description="Helical" evidence="10">
    <location>
        <begin position="50"/>
        <end position="67"/>
    </location>
</feature>
<keyword evidence="14" id="KW-1185">Reference proteome</keyword>
<dbReference type="PANTHER" id="PTHR24421">
    <property type="entry name" value="NITRATE/NITRITE SENSOR PROTEIN NARX-RELATED"/>
    <property type="match status" value="1"/>
</dbReference>
<evidence type="ECO:0000259" key="12">
    <source>
        <dbReference type="Pfam" id="PF07730"/>
    </source>
</evidence>
<feature type="transmembrane region" description="Helical" evidence="10">
    <location>
        <begin position="16"/>
        <end position="38"/>
    </location>
</feature>
<evidence type="ECO:0000256" key="7">
    <source>
        <dbReference type="ARBA" id="ARBA00022840"/>
    </source>
</evidence>
<evidence type="ECO:0000256" key="2">
    <source>
        <dbReference type="ARBA" id="ARBA00012438"/>
    </source>
</evidence>
<proteinExistence type="predicted"/>
<keyword evidence="3" id="KW-0597">Phosphoprotein</keyword>
<dbReference type="InterPro" id="IPR050482">
    <property type="entry name" value="Sensor_HK_TwoCompSys"/>
</dbReference>
<feature type="transmembrane region" description="Helical" evidence="10">
    <location>
        <begin position="74"/>
        <end position="94"/>
    </location>
</feature>
<accession>A0A9W6PWW4</accession>
<dbReference type="GO" id="GO:0016020">
    <property type="term" value="C:membrane"/>
    <property type="evidence" value="ECO:0007669"/>
    <property type="project" value="InterPro"/>
</dbReference>
<dbReference type="Proteomes" id="UP001165124">
    <property type="component" value="Unassembled WGS sequence"/>
</dbReference>
<keyword evidence="5" id="KW-0547">Nucleotide-binding</keyword>
<evidence type="ECO:0000256" key="5">
    <source>
        <dbReference type="ARBA" id="ARBA00022741"/>
    </source>
</evidence>
<feature type="domain" description="Histidine kinase/HSP90-like ATPase" evidence="11">
    <location>
        <begin position="312"/>
        <end position="400"/>
    </location>
</feature>
<protein>
    <recommendedName>
        <fullName evidence="2">histidine kinase</fullName>
        <ecNumber evidence="2">2.7.13.3</ecNumber>
    </recommendedName>
</protein>
<sequence length="401" mass="42246">MPMRGPGSGRSWLERVHWFGGCLIRVTAAGIGGLFLLACLLEVRPVAGPLDLWLIALAAVVGLAALVRRRAAVWTAAAVGLSAYTTVLMGVTGAEMHQPSMFIEICGLLVLTLRVVWRTRSERLVAATVAVLVTIVTLAFRLSPREGLVLSAPLAVLAAAPVGLGIYLRALDARRARALRDARRDERLELARDLHDFVAHHITGIVVQAQAARFAAQSGAVQTPEQIDAAFAGIERAGTEALTSMRRIVGLLRDAQNGGPAAPRDEGGGEESSARPVGDLARVEELVAAFTDPPAKLTVDPGLGGLPPEIATSVHRIVQEALTNIRKHAADATEVEVGITRAADGVEVSVRDDGQGRGRRLPSSGFGLVGLAERVEALGGRMRAGRRPEGGWEVVAVLPVG</sequence>
<keyword evidence="7" id="KW-0067">ATP-binding</keyword>
<organism evidence="13 14">
    <name type="scientific">Actinomadura rubrobrunea</name>
    <dbReference type="NCBI Taxonomy" id="115335"/>
    <lineage>
        <taxon>Bacteria</taxon>
        <taxon>Bacillati</taxon>
        <taxon>Actinomycetota</taxon>
        <taxon>Actinomycetes</taxon>
        <taxon>Streptosporangiales</taxon>
        <taxon>Thermomonosporaceae</taxon>
        <taxon>Actinomadura</taxon>
    </lineage>
</organism>
<keyword evidence="10" id="KW-0472">Membrane</keyword>
<keyword evidence="10" id="KW-1133">Transmembrane helix</keyword>
<feature type="region of interest" description="Disordered" evidence="9">
    <location>
        <begin position="254"/>
        <end position="276"/>
    </location>
</feature>
<evidence type="ECO:0000256" key="6">
    <source>
        <dbReference type="ARBA" id="ARBA00022777"/>
    </source>
</evidence>
<feature type="domain" description="Signal transduction histidine kinase subgroup 3 dimerisation and phosphoacceptor" evidence="12">
    <location>
        <begin position="186"/>
        <end position="255"/>
    </location>
</feature>
<dbReference type="CDD" id="cd16917">
    <property type="entry name" value="HATPase_UhpB-NarQ-NarX-like"/>
    <property type="match status" value="1"/>
</dbReference>
<keyword evidence="6 13" id="KW-0418">Kinase</keyword>
<comment type="caution">
    <text evidence="13">The sequence shown here is derived from an EMBL/GenBank/DDBJ whole genome shotgun (WGS) entry which is preliminary data.</text>
</comment>
<evidence type="ECO:0000259" key="11">
    <source>
        <dbReference type="Pfam" id="PF02518"/>
    </source>
</evidence>
<dbReference type="GO" id="GO:0000155">
    <property type="term" value="F:phosphorelay sensor kinase activity"/>
    <property type="evidence" value="ECO:0007669"/>
    <property type="project" value="InterPro"/>
</dbReference>
<gene>
    <name evidence="13" type="ORF">Arub01_37040</name>
</gene>
<evidence type="ECO:0000256" key="9">
    <source>
        <dbReference type="SAM" id="MobiDB-lite"/>
    </source>
</evidence>
<dbReference type="GO" id="GO:0046983">
    <property type="term" value="F:protein dimerization activity"/>
    <property type="evidence" value="ECO:0007669"/>
    <property type="project" value="InterPro"/>
</dbReference>
<dbReference type="PANTHER" id="PTHR24421:SF10">
    <property type="entry name" value="NITRATE_NITRITE SENSOR PROTEIN NARQ"/>
    <property type="match status" value="1"/>
</dbReference>
<keyword evidence="8" id="KW-0902">Two-component regulatory system</keyword>
<dbReference type="Pfam" id="PF02518">
    <property type="entry name" value="HATPase_c"/>
    <property type="match status" value="1"/>
</dbReference>
<dbReference type="GO" id="GO:0005524">
    <property type="term" value="F:ATP binding"/>
    <property type="evidence" value="ECO:0007669"/>
    <property type="project" value="UniProtKB-KW"/>
</dbReference>
<dbReference type="InterPro" id="IPR003594">
    <property type="entry name" value="HATPase_dom"/>
</dbReference>
<comment type="catalytic activity">
    <reaction evidence="1">
        <text>ATP + protein L-histidine = ADP + protein N-phospho-L-histidine.</text>
        <dbReference type="EC" id="2.7.13.3"/>
    </reaction>
</comment>
<feature type="transmembrane region" description="Helical" evidence="10">
    <location>
        <begin position="148"/>
        <end position="170"/>
    </location>
</feature>
<evidence type="ECO:0000256" key="10">
    <source>
        <dbReference type="SAM" id="Phobius"/>
    </source>
</evidence>
<keyword evidence="4" id="KW-0808">Transferase</keyword>
<feature type="transmembrane region" description="Helical" evidence="10">
    <location>
        <begin position="100"/>
        <end position="117"/>
    </location>
</feature>
<evidence type="ECO:0000256" key="8">
    <source>
        <dbReference type="ARBA" id="ARBA00023012"/>
    </source>
</evidence>
<dbReference type="EC" id="2.7.13.3" evidence="2"/>
<reference evidence="13" key="1">
    <citation type="submission" date="2023-02" db="EMBL/GenBank/DDBJ databases">
        <title>Actinomadura rubrobrunea NBRC 14622.</title>
        <authorList>
            <person name="Ichikawa N."/>
            <person name="Sato H."/>
            <person name="Tonouchi N."/>
        </authorList>
    </citation>
    <scope>NUCLEOTIDE SEQUENCE</scope>
    <source>
        <strain evidence="13">NBRC 14622</strain>
    </source>
</reference>
<evidence type="ECO:0000256" key="4">
    <source>
        <dbReference type="ARBA" id="ARBA00022679"/>
    </source>
</evidence>
<keyword evidence="10" id="KW-0812">Transmembrane</keyword>
<name>A0A9W6PWW4_9ACTN</name>
<evidence type="ECO:0000313" key="13">
    <source>
        <dbReference type="EMBL" id="GLW65460.1"/>
    </source>
</evidence>
<evidence type="ECO:0000256" key="1">
    <source>
        <dbReference type="ARBA" id="ARBA00000085"/>
    </source>
</evidence>
<dbReference type="Gene3D" id="1.20.5.1930">
    <property type="match status" value="1"/>
</dbReference>
<feature type="transmembrane region" description="Helical" evidence="10">
    <location>
        <begin position="124"/>
        <end position="142"/>
    </location>
</feature>
<evidence type="ECO:0000256" key="3">
    <source>
        <dbReference type="ARBA" id="ARBA00022553"/>
    </source>
</evidence>
<evidence type="ECO:0000313" key="14">
    <source>
        <dbReference type="Proteomes" id="UP001165124"/>
    </source>
</evidence>
<dbReference type="EMBL" id="BSRZ01000009">
    <property type="protein sequence ID" value="GLW65460.1"/>
    <property type="molecule type" value="Genomic_DNA"/>
</dbReference>
<dbReference type="Pfam" id="PF07730">
    <property type="entry name" value="HisKA_3"/>
    <property type="match status" value="1"/>
</dbReference>
<dbReference type="AlphaFoldDB" id="A0A9W6PWW4"/>
<dbReference type="Gene3D" id="3.30.565.10">
    <property type="entry name" value="Histidine kinase-like ATPase, C-terminal domain"/>
    <property type="match status" value="1"/>
</dbReference>
<dbReference type="SUPFAM" id="SSF55874">
    <property type="entry name" value="ATPase domain of HSP90 chaperone/DNA topoisomerase II/histidine kinase"/>
    <property type="match status" value="1"/>
</dbReference>